<dbReference type="EMBL" id="CAJPVJ010003550">
    <property type="protein sequence ID" value="CAG2167703.1"/>
    <property type="molecule type" value="Genomic_DNA"/>
</dbReference>
<accession>A0A7R9LWU5</accession>
<dbReference type="InterPro" id="IPR052126">
    <property type="entry name" value="Spindle_Org/Thrombomodulin"/>
</dbReference>
<dbReference type="InterPro" id="IPR005018">
    <property type="entry name" value="DOMON_domain"/>
</dbReference>
<dbReference type="SMART" id="SM00664">
    <property type="entry name" value="DoH"/>
    <property type="match status" value="1"/>
</dbReference>
<dbReference type="Pfam" id="PF10517">
    <property type="entry name" value="DM13"/>
    <property type="match status" value="2"/>
</dbReference>
<gene>
    <name evidence="4" type="ORF">ONB1V03_LOCUS7200</name>
</gene>
<feature type="domain" description="DOMON" evidence="2">
    <location>
        <begin position="295"/>
        <end position="429"/>
    </location>
</feature>
<proteinExistence type="predicted"/>
<protein>
    <recommendedName>
        <fullName evidence="6">Protein Skeletor</fullName>
    </recommendedName>
</protein>
<evidence type="ECO:0000313" key="5">
    <source>
        <dbReference type="Proteomes" id="UP000728032"/>
    </source>
</evidence>
<dbReference type="Proteomes" id="UP000728032">
    <property type="component" value="Unassembled WGS sequence"/>
</dbReference>
<reference evidence="4" key="1">
    <citation type="submission" date="2020-11" db="EMBL/GenBank/DDBJ databases">
        <authorList>
            <person name="Tran Van P."/>
        </authorList>
    </citation>
    <scope>NUCLEOTIDE SEQUENCE</scope>
</reference>
<dbReference type="AlphaFoldDB" id="A0A7R9LWU5"/>
<evidence type="ECO:0000256" key="1">
    <source>
        <dbReference type="ARBA" id="ARBA00022737"/>
    </source>
</evidence>
<dbReference type="Pfam" id="PF03351">
    <property type="entry name" value="DOMON"/>
    <property type="match status" value="1"/>
</dbReference>
<dbReference type="PROSITE" id="PS51549">
    <property type="entry name" value="DM13"/>
    <property type="match status" value="2"/>
</dbReference>
<dbReference type="PANTHER" id="PTHR24036:SF5">
    <property type="entry name" value="THROMBOMODULIN"/>
    <property type="match status" value="1"/>
</dbReference>
<evidence type="ECO:0000259" key="3">
    <source>
        <dbReference type="PROSITE" id="PS51549"/>
    </source>
</evidence>
<evidence type="ECO:0000313" key="4">
    <source>
        <dbReference type="EMBL" id="CAD7649273.1"/>
    </source>
</evidence>
<dbReference type="CDD" id="cd09631">
    <property type="entry name" value="DOMON_DOH"/>
    <property type="match status" value="1"/>
</dbReference>
<dbReference type="SMART" id="SM00686">
    <property type="entry name" value="DM13"/>
    <property type="match status" value="2"/>
</dbReference>
<dbReference type="OrthoDB" id="10029628at2759"/>
<dbReference type="InterPro" id="IPR045266">
    <property type="entry name" value="DOH_DOMON"/>
</dbReference>
<dbReference type="InterPro" id="IPR019545">
    <property type="entry name" value="DM13_domain"/>
</dbReference>
<feature type="domain" description="DM13" evidence="3">
    <location>
        <begin position="157"/>
        <end position="267"/>
    </location>
</feature>
<keyword evidence="5" id="KW-1185">Reference proteome</keyword>
<dbReference type="EMBL" id="OC918375">
    <property type="protein sequence ID" value="CAD7649273.1"/>
    <property type="molecule type" value="Genomic_DNA"/>
</dbReference>
<name>A0A7R9LWU5_9ACAR</name>
<evidence type="ECO:0008006" key="6">
    <source>
        <dbReference type="Google" id="ProtNLM"/>
    </source>
</evidence>
<dbReference type="PROSITE" id="PS50836">
    <property type="entry name" value="DOMON"/>
    <property type="match status" value="1"/>
</dbReference>
<evidence type="ECO:0000259" key="2">
    <source>
        <dbReference type="PROSITE" id="PS50836"/>
    </source>
</evidence>
<sequence>MTYPLRAYTENEVNFCQLLHLSQPLNRNRKNGQKYFGRFIGSFPGSSHNVKGDVYAVNDNTIYIREFSYDGAGPAAFFWAGSQTVPNPDGFIIPDELGRSVKLNAYNKQNILLTLPKGKTLRDIKWIAVWCQLFTSNDLKHQVNFGHVNIPYNFAFPKEQNLGPIPTLAHRTHADAVIVKDEKTLFIKNLHYDGAAPDAFFLIGTGNKPHEHAVKIPDENGSLRKIHGYRGQDITLRLPDNYTIFDFDWFALYCITYRENFGHISIPKYLNIPPSLQSLQKDVSSFPNCETIFADQLQVSWEVRHPDLYVQLEGRVAPDQYISFGVSGSTQRAQMVGADVVVVYYDSDSQKAKVVDYTLTAKAQCAPQSNSGACPDQVVGGRQDSEMIMWTYNDGVLKVSYKRKLYTRDDVADEEIIVTNPMVVVGAIGPLNSKKEAAFHNIEYTRASDKPIKILFGRLQNERNCDLLTNPSNAIPSAYSTAEPWTPSVIYARNEQVFRVVIGPAGGDRGYTPITGVQSWGIAYWIDDMLIPEIHVQRGDNYTFVVEAGNNPANQAKYHPLYITNNREGGGGQRSQELNTPNHMVYAGVDFSNNRADPTLGAGRYCELRIEGIDMANVSSSIDEYRKTLKLVCELMLYYVSAGNVASFTWSPDETTPDTVYYQYFVSVSHIETSAGK</sequence>
<keyword evidence="1" id="KW-0677">Repeat</keyword>
<feature type="domain" description="DM13" evidence="3">
    <location>
        <begin position="37"/>
        <end position="144"/>
    </location>
</feature>
<dbReference type="PANTHER" id="PTHR24036">
    <property type="entry name" value="SKELETOR-RELATED"/>
    <property type="match status" value="1"/>
</dbReference>
<organism evidence="4">
    <name type="scientific">Oppiella nova</name>
    <dbReference type="NCBI Taxonomy" id="334625"/>
    <lineage>
        <taxon>Eukaryota</taxon>
        <taxon>Metazoa</taxon>
        <taxon>Ecdysozoa</taxon>
        <taxon>Arthropoda</taxon>
        <taxon>Chelicerata</taxon>
        <taxon>Arachnida</taxon>
        <taxon>Acari</taxon>
        <taxon>Acariformes</taxon>
        <taxon>Sarcoptiformes</taxon>
        <taxon>Oribatida</taxon>
        <taxon>Brachypylina</taxon>
        <taxon>Oppioidea</taxon>
        <taxon>Oppiidae</taxon>
        <taxon>Oppiella</taxon>
    </lineage>
</organism>